<keyword evidence="2" id="KW-0812">Transmembrane</keyword>
<name>A0A316UZT6_9BASI</name>
<keyword evidence="4" id="KW-1185">Reference proteome</keyword>
<proteinExistence type="predicted"/>
<evidence type="ECO:0000256" key="2">
    <source>
        <dbReference type="SAM" id="Phobius"/>
    </source>
</evidence>
<evidence type="ECO:0000313" key="3">
    <source>
        <dbReference type="EMBL" id="PWN29821.1"/>
    </source>
</evidence>
<dbReference type="AlphaFoldDB" id="A0A316UZT6"/>
<keyword evidence="2" id="KW-1133">Transmembrane helix</keyword>
<feature type="region of interest" description="Disordered" evidence="1">
    <location>
        <begin position="295"/>
        <end position="315"/>
    </location>
</feature>
<feature type="compositionally biased region" description="Basic and acidic residues" evidence="1">
    <location>
        <begin position="306"/>
        <end position="315"/>
    </location>
</feature>
<evidence type="ECO:0000256" key="1">
    <source>
        <dbReference type="SAM" id="MobiDB-lite"/>
    </source>
</evidence>
<dbReference type="EMBL" id="KZ819663">
    <property type="protein sequence ID" value="PWN29821.1"/>
    <property type="molecule type" value="Genomic_DNA"/>
</dbReference>
<dbReference type="RefSeq" id="XP_025364433.1">
    <property type="nucleotide sequence ID" value="XM_025508742.1"/>
</dbReference>
<reference evidence="3 4" key="1">
    <citation type="journal article" date="2018" name="Mol. Biol. Evol.">
        <title>Broad Genomic Sampling Reveals a Smut Pathogenic Ancestry of the Fungal Clade Ustilaginomycotina.</title>
        <authorList>
            <person name="Kijpornyongpan T."/>
            <person name="Mondo S.J."/>
            <person name="Barry K."/>
            <person name="Sandor L."/>
            <person name="Lee J."/>
            <person name="Lipzen A."/>
            <person name="Pangilinan J."/>
            <person name="LaButti K."/>
            <person name="Hainaut M."/>
            <person name="Henrissat B."/>
            <person name="Grigoriev I.V."/>
            <person name="Spatafora J.W."/>
            <person name="Aime M.C."/>
        </authorList>
    </citation>
    <scope>NUCLEOTIDE SEQUENCE [LARGE SCALE GENOMIC DNA]</scope>
    <source>
        <strain evidence="3 4">MCA 5214</strain>
    </source>
</reference>
<feature type="transmembrane region" description="Helical" evidence="2">
    <location>
        <begin position="82"/>
        <end position="103"/>
    </location>
</feature>
<gene>
    <name evidence="3" type="ORF">BDZ90DRAFT_269737</name>
</gene>
<feature type="transmembrane region" description="Helical" evidence="2">
    <location>
        <begin position="35"/>
        <end position="61"/>
    </location>
</feature>
<protein>
    <submittedName>
        <fullName evidence="3">Uncharacterized protein</fullName>
    </submittedName>
</protein>
<dbReference type="GeneID" id="37030565"/>
<organism evidence="3 4">
    <name type="scientific">Jaminaea rosea</name>
    <dbReference type="NCBI Taxonomy" id="1569628"/>
    <lineage>
        <taxon>Eukaryota</taxon>
        <taxon>Fungi</taxon>
        <taxon>Dikarya</taxon>
        <taxon>Basidiomycota</taxon>
        <taxon>Ustilaginomycotina</taxon>
        <taxon>Exobasidiomycetes</taxon>
        <taxon>Microstromatales</taxon>
        <taxon>Microstromatales incertae sedis</taxon>
        <taxon>Jaminaea</taxon>
    </lineage>
</organism>
<dbReference type="Proteomes" id="UP000245884">
    <property type="component" value="Unassembled WGS sequence"/>
</dbReference>
<sequence>MLEDTTCPSIFCPLTFLSTHVLPTWLSPTMVRLSLLLLPLLFATLCSGITFKLLSIGISLLSAATGYACERPLPLPDKYKGVPCLVALGIDLILAVGLIIAGVRPERGAPLEGEEGGAIKLDYGTLIDVHPAWHGGKEGLKDLFTSAKRSPSEHVLLAHHVGEKEGEISHWLYSFDVSTNQHRLAVGQGNYPTTDTGNGTGAAISSASLLSDRQDISQVNSAQQYVQYTWDDDDKDADHHANDDHDALSAAYYDAFKGPQYTKNFFNACMGLYVNGKLATGGALYATQGEHRINQPGQESGLAGECNDKIKGEKK</sequence>
<keyword evidence="2" id="KW-0472">Membrane</keyword>
<accession>A0A316UZT6</accession>
<evidence type="ECO:0000313" key="4">
    <source>
        <dbReference type="Proteomes" id="UP000245884"/>
    </source>
</evidence>